<accession>A0ABV4YHW8</accession>
<comment type="caution">
    <text evidence="1">The sequence shown here is derived from an EMBL/GenBank/DDBJ whole genome shotgun (WGS) entry which is preliminary data.</text>
</comment>
<dbReference type="Proteomes" id="UP001576776">
    <property type="component" value="Unassembled WGS sequence"/>
</dbReference>
<name>A0ABV4YHW8_9CYAN</name>
<organism evidence="1 2">
    <name type="scientific">Floridaenema fluviatile BLCC-F154</name>
    <dbReference type="NCBI Taxonomy" id="3153640"/>
    <lineage>
        <taxon>Bacteria</taxon>
        <taxon>Bacillati</taxon>
        <taxon>Cyanobacteriota</taxon>
        <taxon>Cyanophyceae</taxon>
        <taxon>Oscillatoriophycideae</taxon>
        <taxon>Aerosakkonematales</taxon>
        <taxon>Aerosakkonemataceae</taxon>
        <taxon>Floridanema</taxon>
        <taxon>Floridanema fluviatile</taxon>
    </lineage>
</organism>
<reference evidence="1 2" key="1">
    <citation type="submission" date="2024-09" db="EMBL/GenBank/DDBJ databases">
        <title>Floridaenema gen nov. (Aerosakkonemataceae, Aerosakkonematales ord. nov., Cyanobacteria) from benthic tropical and subtropical fresh waters, with the description of four new species.</title>
        <authorList>
            <person name="Moretto J.A."/>
            <person name="Berthold D.E."/>
            <person name="Lefler F.W."/>
            <person name="Huang I.-S."/>
            <person name="Laughinghouse H. IV."/>
        </authorList>
    </citation>
    <scope>NUCLEOTIDE SEQUENCE [LARGE SCALE GENOMIC DNA]</scope>
    <source>
        <strain evidence="1 2">BLCC-F154</strain>
    </source>
</reference>
<protein>
    <submittedName>
        <fullName evidence="1">Uncharacterized protein</fullName>
    </submittedName>
</protein>
<evidence type="ECO:0000313" key="1">
    <source>
        <dbReference type="EMBL" id="MFB2938367.1"/>
    </source>
</evidence>
<dbReference type="RefSeq" id="WP_413259848.1">
    <property type="nucleotide sequence ID" value="NZ_JBHFNS010000087.1"/>
</dbReference>
<proteinExistence type="predicted"/>
<gene>
    <name evidence="1" type="ORF">ACE1B6_24230</name>
</gene>
<evidence type="ECO:0000313" key="2">
    <source>
        <dbReference type="Proteomes" id="UP001576776"/>
    </source>
</evidence>
<keyword evidence="2" id="KW-1185">Reference proteome</keyword>
<dbReference type="EMBL" id="JBHFNS010000087">
    <property type="protein sequence ID" value="MFB2938367.1"/>
    <property type="molecule type" value="Genomic_DNA"/>
</dbReference>
<sequence length="236" mass="25862">MYQENVVNKLAKTEASQVWGKLTGTKTTWDFLVNPESIDWDHSGEYSKLPVLNTEQPLVKYKYSESVVAFPRVLFVTKDNNRDLDPLLKALVDLVKPVKNGDSPELLKVELGEVKIARSYLKGVKITEQQWRSGKCVMASGSLEFILAPEIPKAVIESNSTTQLTEREQASNAQKVKDAVTNNKTLATQLNVKPSDTFNVNSSGQVSVSGINGSRVNIGSLSDILGSSLRPGLKGL</sequence>